<accession>A0ABS2BJ15</accession>
<dbReference type="InterPro" id="IPR000468">
    <property type="entry name" value="Barstar"/>
</dbReference>
<evidence type="ECO:0000256" key="1">
    <source>
        <dbReference type="ARBA" id="ARBA00006845"/>
    </source>
</evidence>
<dbReference type="InterPro" id="IPR035905">
    <property type="entry name" value="Barstar-like_sf"/>
</dbReference>
<gene>
    <name evidence="3" type="ORF">JMJ54_07085</name>
</gene>
<dbReference type="Proteomes" id="UP000809431">
    <property type="component" value="Unassembled WGS sequence"/>
</dbReference>
<keyword evidence="4" id="KW-1185">Reference proteome</keyword>
<organism evidence="3 4">
    <name type="scientific">Jeongeupia naejangsanensis</name>
    <dbReference type="NCBI Taxonomy" id="613195"/>
    <lineage>
        <taxon>Bacteria</taxon>
        <taxon>Pseudomonadati</taxon>
        <taxon>Pseudomonadota</taxon>
        <taxon>Betaproteobacteria</taxon>
        <taxon>Neisseriales</taxon>
        <taxon>Chitinibacteraceae</taxon>
        <taxon>Jeongeupia</taxon>
    </lineage>
</organism>
<dbReference type="Pfam" id="PF01337">
    <property type="entry name" value="Barstar"/>
    <property type="match status" value="1"/>
</dbReference>
<evidence type="ECO:0000259" key="2">
    <source>
        <dbReference type="Pfam" id="PF01337"/>
    </source>
</evidence>
<dbReference type="Gene3D" id="3.30.370.10">
    <property type="entry name" value="Barstar-like"/>
    <property type="match status" value="1"/>
</dbReference>
<comment type="caution">
    <text evidence="3">The sequence shown here is derived from an EMBL/GenBank/DDBJ whole genome shotgun (WGS) entry which is preliminary data.</text>
</comment>
<evidence type="ECO:0000313" key="4">
    <source>
        <dbReference type="Proteomes" id="UP000809431"/>
    </source>
</evidence>
<comment type="similarity">
    <text evidence="1">Belongs to the barstar family.</text>
</comment>
<dbReference type="RefSeq" id="WP_203537242.1">
    <property type="nucleotide sequence ID" value="NZ_JAESND010000002.1"/>
</dbReference>
<reference evidence="3 4" key="1">
    <citation type="submission" date="2021-01" db="EMBL/GenBank/DDBJ databases">
        <title>Draft Genome Sequence and Polyhydroxyalkanoate Biosynthetic Potential of Jeongeupia naejangsanensis Type Strain DSM 24253.</title>
        <authorList>
            <person name="Turrini P."/>
            <person name="Artuso I."/>
            <person name="Lugli G.A."/>
            <person name="Frangipani E."/>
            <person name="Ventura M."/>
            <person name="Visca P."/>
        </authorList>
    </citation>
    <scope>NUCLEOTIDE SEQUENCE [LARGE SCALE GENOMIC DNA]</scope>
    <source>
        <strain evidence="3 4">DSM 24253</strain>
    </source>
</reference>
<sequence>MTTHCNVLLHDIRNMDDVYDQLGRQLPLPAHFGRNLDALFDFLTVDAAGPLTLNWPDAADARTHLGTERHAALLATLRDAADERSDLQLRIG</sequence>
<dbReference type="SUPFAM" id="SSF52038">
    <property type="entry name" value="Barstar-related"/>
    <property type="match status" value="1"/>
</dbReference>
<evidence type="ECO:0000313" key="3">
    <source>
        <dbReference type="EMBL" id="MBM3115586.1"/>
    </source>
</evidence>
<name>A0ABS2BJ15_9NEIS</name>
<feature type="domain" description="Barstar (barnase inhibitor)" evidence="2">
    <location>
        <begin position="7"/>
        <end position="84"/>
    </location>
</feature>
<proteinExistence type="inferred from homology"/>
<protein>
    <submittedName>
        <fullName evidence="3">Barstar family protein</fullName>
    </submittedName>
</protein>
<dbReference type="EMBL" id="JAESND010000002">
    <property type="protein sequence ID" value="MBM3115586.1"/>
    <property type="molecule type" value="Genomic_DNA"/>
</dbReference>